<evidence type="ECO:0000313" key="3">
    <source>
        <dbReference type="Proteomes" id="UP000253908"/>
    </source>
</evidence>
<proteinExistence type="predicted"/>
<keyword evidence="3" id="KW-1185">Reference proteome</keyword>
<evidence type="ECO:0000259" key="1">
    <source>
        <dbReference type="Pfam" id="PF12674"/>
    </source>
</evidence>
<accession>A0A345PGY8</accession>
<dbReference type="AlphaFoldDB" id="A0A345PGY8"/>
<evidence type="ECO:0000313" key="2">
    <source>
        <dbReference type="EMBL" id="AXI09268.1"/>
    </source>
</evidence>
<feature type="domain" description="Putative zinc ribbon" evidence="1">
    <location>
        <begin position="7"/>
        <end position="84"/>
    </location>
</feature>
<reference evidence="3" key="1">
    <citation type="submission" date="2017-11" db="EMBL/GenBank/DDBJ databases">
        <authorList>
            <person name="Zhu W."/>
        </authorList>
    </citation>
    <scope>NUCLEOTIDE SEQUENCE [LARGE SCALE GENOMIC DNA]</scope>
    <source>
        <strain evidence="3">160</strain>
    </source>
</reference>
<sequence>MKEYKKCQSCAMPLKKIEDRGTEKNLDKSSMFCKHCYQEGEFIQKDFSVDEMKLFVKDKCIEMGFPKFLAGMFVKNLHKLERWK</sequence>
<dbReference type="Pfam" id="PF12674">
    <property type="entry name" value="Zn_ribbon_2"/>
    <property type="match status" value="1"/>
</dbReference>
<dbReference type="RefSeq" id="WP_114916556.1">
    <property type="nucleotide sequence ID" value="NZ_CP024848.1"/>
</dbReference>
<name>A0A345PGY8_9BACI</name>
<organism evidence="2 3">
    <name type="scientific">Oceanobacillus zhaokaii</name>
    <dbReference type="NCBI Taxonomy" id="2052660"/>
    <lineage>
        <taxon>Bacteria</taxon>
        <taxon>Bacillati</taxon>
        <taxon>Bacillota</taxon>
        <taxon>Bacilli</taxon>
        <taxon>Bacillales</taxon>
        <taxon>Bacillaceae</taxon>
        <taxon>Oceanobacillus</taxon>
    </lineage>
</organism>
<dbReference type="InterPro" id="IPR025868">
    <property type="entry name" value="Zn_ribbon_dom_put"/>
</dbReference>
<protein>
    <recommendedName>
        <fullName evidence="1">Putative zinc ribbon domain-containing protein</fullName>
    </recommendedName>
</protein>
<dbReference type="Proteomes" id="UP000253908">
    <property type="component" value="Chromosome"/>
</dbReference>
<dbReference type="KEGG" id="ocn:CUC15_10155"/>
<dbReference type="OrthoDB" id="9801008at2"/>
<gene>
    <name evidence="2" type="ORF">CUC15_10155</name>
</gene>
<dbReference type="EMBL" id="CP024848">
    <property type="protein sequence ID" value="AXI09268.1"/>
    <property type="molecule type" value="Genomic_DNA"/>
</dbReference>